<protein>
    <recommendedName>
        <fullName evidence="4">Secreted protein</fullName>
    </recommendedName>
</protein>
<evidence type="ECO:0000256" key="1">
    <source>
        <dbReference type="SAM" id="SignalP"/>
    </source>
</evidence>
<dbReference type="EMBL" id="CATNWA010008175">
    <property type="protein sequence ID" value="CAI9555584.1"/>
    <property type="molecule type" value="Genomic_DNA"/>
</dbReference>
<name>A0ABN9C6C2_9NEOB</name>
<proteinExistence type="predicted"/>
<keyword evidence="1" id="KW-0732">Signal</keyword>
<reference evidence="2" key="1">
    <citation type="submission" date="2023-05" db="EMBL/GenBank/DDBJ databases">
        <authorList>
            <person name="Stuckert A."/>
        </authorList>
    </citation>
    <scope>NUCLEOTIDE SEQUENCE</scope>
</reference>
<feature type="non-terminal residue" evidence="2">
    <location>
        <position position="63"/>
    </location>
</feature>
<keyword evidence="3" id="KW-1185">Reference proteome</keyword>
<sequence>MRGNQRVSCVLFHIMCCVCALHSLYGCAMQSHTKQCAGADRRENYIVYIQTSLTLVMLSDHRV</sequence>
<feature type="signal peptide" evidence="1">
    <location>
        <begin position="1"/>
        <end position="20"/>
    </location>
</feature>
<evidence type="ECO:0000313" key="2">
    <source>
        <dbReference type="EMBL" id="CAI9555584.1"/>
    </source>
</evidence>
<gene>
    <name evidence="2" type="ORF">SPARVUS_LOCUS4402823</name>
</gene>
<evidence type="ECO:0008006" key="4">
    <source>
        <dbReference type="Google" id="ProtNLM"/>
    </source>
</evidence>
<feature type="chain" id="PRO_5045355735" description="Secreted protein" evidence="1">
    <location>
        <begin position="21"/>
        <end position="63"/>
    </location>
</feature>
<evidence type="ECO:0000313" key="3">
    <source>
        <dbReference type="Proteomes" id="UP001162483"/>
    </source>
</evidence>
<accession>A0ABN9C6C2</accession>
<organism evidence="2 3">
    <name type="scientific">Staurois parvus</name>
    <dbReference type="NCBI Taxonomy" id="386267"/>
    <lineage>
        <taxon>Eukaryota</taxon>
        <taxon>Metazoa</taxon>
        <taxon>Chordata</taxon>
        <taxon>Craniata</taxon>
        <taxon>Vertebrata</taxon>
        <taxon>Euteleostomi</taxon>
        <taxon>Amphibia</taxon>
        <taxon>Batrachia</taxon>
        <taxon>Anura</taxon>
        <taxon>Neobatrachia</taxon>
        <taxon>Ranoidea</taxon>
        <taxon>Ranidae</taxon>
        <taxon>Staurois</taxon>
    </lineage>
</organism>
<dbReference type="Proteomes" id="UP001162483">
    <property type="component" value="Unassembled WGS sequence"/>
</dbReference>
<comment type="caution">
    <text evidence="2">The sequence shown here is derived from an EMBL/GenBank/DDBJ whole genome shotgun (WGS) entry which is preliminary data.</text>
</comment>
<dbReference type="PROSITE" id="PS51257">
    <property type="entry name" value="PROKAR_LIPOPROTEIN"/>
    <property type="match status" value="1"/>
</dbReference>